<dbReference type="GO" id="GO:0005737">
    <property type="term" value="C:cytoplasm"/>
    <property type="evidence" value="ECO:0007669"/>
    <property type="project" value="UniProtKB-UniRule"/>
</dbReference>
<evidence type="ECO:0000256" key="6">
    <source>
        <dbReference type="ARBA" id="ARBA00022679"/>
    </source>
</evidence>
<dbReference type="OrthoDB" id="9810298at2"/>
<proteinExistence type="inferred from homology"/>
<dbReference type="Gene3D" id="3.30.160.40">
    <property type="entry name" value="Porphobilinogen deaminase, C-terminal domain"/>
    <property type="match status" value="1"/>
</dbReference>
<dbReference type="Pfam" id="PF03900">
    <property type="entry name" value="Porphobil_deamC"/>
    <property type="match status" value="1"/>
</dbReference>
<keyword evidence="7" id="KW-0627">Porphyrin biosynthesis</keyword>
<keyword evidence="13" id="KW-1185">Reference proteome</keyword>
<accession>A0A1I2JGK2</accession>
<dbReference type="NCBIfam" id="TIGR00212">
    <property type="entry name" value="hemC"/>
    <property type="match status" value="1"/>
</dbReference>
<feature type="domain" description="Porphobilinogen deaminase C-terminal" evidence="11">
    <location>
        <begin position="226"/>
        <end position="294"/>
    </location>
</feature>
<evidence type="ECO:0000256" key="5">
    <source>
        <dbReference type="ARBA" id="ARBA00011245"/>
    </source>
</evidence>
<comment type="subunit">
    <text evidence="5">Monomer.</text>
</comment>
<dbReference type="GO" id="GO:0004418">
    <property type="term" value="F:hydroxymethylbilane synthase activity"/>
    <property type="evidence" value="ECO:0007669"/>
    <property type="project" value="UniProtKB-UniRule"/>
</dbReference>
<evidence type="ECO:0000259" key="11">
    <source>
        <dbReference type="Pfam" id="PF03900"/>
    </source>
</evidence>
<feature type="domain" description="Porphobilinogen deaminase N-terminal" evidence="10">
    <location>
        <begin position="5"/>
        <end position="205"/>
    </location>
</feature>
<dbReference type="PANTHER" id="PTHR11557">
    <property type="entry name" value="PORPHOBILINOGEN DEAMINASE"/>
    <property type="match status" value="1"/>
</dbReference>
<comment type="function">
    <text evidence="2">Tetrapolymerization of the monopyrrole PBG into the hydroxymethylbilane pre-uroporphyrinogen in several discrete steps.</text>
</comment>
<name>A0A1I2JGK2_9BACT</name>
<evidence type="ECO:0000256" key="3">
    <source>
        <dbReference type="ARBA" id="ARBA00004735"/>
    </source>
</evidence>
<evidence type="ECO:0000313" key="12">
    <source>
        <dbReference type="EMBL" id="SFF51811.1"/>
    </source>
</evidence>
<dbReference type="GO" id="GO:0006783">
    <property type="term" value="P:heme biosynthetic process"/>
    <property type="evidence" value="ECO:0007669"/>
    <property type="project" value="TreeGrafter"/>
</dbReference>
<comment type="similarity">
    <text evidence="4">Belongs to the HMBS family.</text>
</comment>
<dbReference type="FunFam" id="3.40.190.10:FF:000005">
    <property type="entry name" value="Porphobilinogen deaminase"/>
    <property type="match status" value="1"/>
</dbReference>
<dbReference type="PANTHER" id="PTHR11557:SF0">
    <property type="entry name" value="PORPHOBILINOGEN DEAMINASE"/>
    <property type="match status" value="1"/>
</dbReference>
<dbReference type="InterPro" id="IPR000860">
    <property type="entry name" value="HemC"/>
</dbReference>
<dbReference type="InterPro" id="IPR036803">
    <property type="entry name" value="Porphobilinogen_deaminase_C_sf"/>
</dbReference>
<evidence type="ECO:0000256" key="4">
    <source>
        <dbReference type="ARBA" id="ARBA00005638"/>
    </source>
</evidence>
<dbReference type="PRINTS" id="PR00151">
    <property type="entry name" value="PORPHBDMNASE"/>
</dbReference>
<evidence type="ECO:0000256" key="8">
    <source>
        <dbReference type="ARBA" id="ARBA00048169"/>
    </source>
</evidence>
<dbReference type="SUPFAM" id="SSF54782">
    <property type="entry name" value="Porphobilinogen deaminase (hydroxymethylbilane synthase), C-terminal domain"/>
    <property type="match status" value="1"/>
</dbReference>
<comment type="catalytic activity">
    <reaction evidence="8">
        <text>4 porphobilinogen + H2O = hydroxymethylbilane + 4 NH4(+)</text>
        <dbReference type="Rhea" id="RHEA:13185"/>
        <dbReference type="ChEBI" id="CHEBI:15377"/>
        <dbReference type="ChEBI" id="CHEBI:28938"/>
        <dbReference type="ChEBI" id="CHEBI:57845"/>
        <dbReference type="ChEBI" id="CHEBI:58126"/>
        <dbReference type="EC" id="2.5.1.61"/>
    </reaction>
</comment>
<gene>
    <name evidence="12" type="ORF">SAMN04488541_104617</name>
</gene>
<evidence type="ECO:0000259" key="10">
    <source>
        <dbReference type="Pfam" id="PF01379"/>
    </source>
</evidence>
<reference evidence="12 13" key="1">
    <citation type="submission" date="2016-10" db="EMBL/GenBank/DDBJ databases">
        <authorList>
            <person name="de Groot N.N."/>
        </authorList>
    </citation>
    <scope>NUCLEOTIDE SEQUENCE [LARGE SCALE GENOMIC DNA]</scope>
    <source>
        <strain>GEY</strain>
        <strain evidence="13">DSM 9560</strain>
    </source>
</reference>
<dbReference type="AlphaFoldDB" id="A0A1I2JGK2"/>
<dbReference type="SUPFAM" id="SSF53850">
    <property type="entry name" value="Periplasmic binding protein-like II"/>
    <property type="match status" value="1"/>
</dbReference>
<sequence>MERIIKIGTRGSKLALWQANFIADKLKTQGIQSQLVTIETTGDKMLHKSIAKLGSKGVFTEELEIQLHSGAIDIAVHSAKDLQAQLPSDLEIIAFTEREKVNDVLVSFNKYFTFDESQKVVLGTSSTRRIAMIRHYFPKVKTVDARGNLQTRMRKMEEGLCDALVLAYAGVHRMEMENYIVQHLSTETFTPAAGQGSIAIEASTSLDREVKQIIREAINHYPTEYQIIAERAYLKHLQGGCSVPAFALAEVNGDQLKLHCGIISLNGRDIIREEAAMDKDEGEKLGEILAKRVLENGGEKILNDIKKQIG</sequence>
<evidence type="ECO:0000256" key="2">
    <source>
        <dbReference type="ARBA" id="ARBA00002869"/>
    </source>
</evidence>
<evidence type="ECO:0000256" key="9">
    <source>
        <dbReference type="NCBIfam" id="TIGR00212"/>
    </source>
</evidence>
<keyword evidence="6" id="KW-0808">Transferase</keyword>
<dbReference type="Pfam" id="PF01379">
    <property type="entry name" value="Porphobil_deam"/>
    <property type="match status" value="1"/>
</dbReference>
<dbReference type="PIRSF" id="PIRSF001438">
    <property type="entry name" value="4pyrrol_synth_OHMeBilane_synth"/>
    <property type="match status" value="1"/>
</dbReference>
<protein>
    <recommendedName>
        <fullName evidence="9">Hydroxymethylbilane synthase</fullName>
        <ecNumber evidence="9">2.5.1.61</ecNumber>
    </recommendedName>
</protein>
<dbReference type="EC" id="2.5.1.61" evidence="9"/>
<dbReference type="InterPro" id="IPR022418">
    <property type="entry name" value="Porphobilinogen_deaminase_C"/>
</dbReference>
<dbReference type="Gene3D" id="3.40.190.10">
    <property type="entry name" value="Periplasmic binding protein-like II"/>
    <property type="match status" value="2"/>
</dbReference>
<dbReference type="Proteomes" id="UP000199513">
    <property type="component" value="Unassembled WGS sequence"/>
</dbReference>
<evidence type="ECO:0000313" key="13">
    <source>
        <dbReference type="Proteomes" id="UP000199513"/>
    </source>
</evidence>
<dbReference type="RefSeq" id="WP_091549086.1">
    <property type="nucleotide sequence ID" value="NZ_FONY01000046.1"/>
</dbReference>
<comment type="cofactor">
    <cofactor evidence="1">
        <name>dipyrromethane</name>
        <dbReference type="ChEBI" id="CHEBI:60342"/>
    </cofactor>
</comment>
<comment type="pathway">
    <text evidence="3">Porphyrin-containing compound metabolism; protoporphyrin-IX biosynthesis; coproporphyrinogen-III from 5-aminolevulinate: step 2/4.</text>
</comment>
<evidence type="ECO:0000256" key="1">
    <source>
        <dbReference type="ARBA" id="ARBA00001916"/>
    </source>
</evidence>
<dbReference type="STRING" id="1003.SAMN04488541_104617"/>
<dbReference type="EMBL" id="FONY01000046">
    <property type="protein sequence ID" value="SFF51811.1"/>
    <property type="molecule type" value="Genomic_DNA"/>
</dbReference>
<evidence type="ECO:0000256" key="7">
    <source>
        <dbReference type="ARBA" id="ARBA00023244"/>
    </source>
</evidence>
<dbReference type="InterPro" id="IPR022417">
    <property type="entry name" value="Porphobilin_deaminase_N"/>
</dbReference>
<organism evidence="12 13">
    <name type="scientific">Thermoflexibacter ruber</name>
    <dbReference type="NCBI Taxonomy" id="1003"/>
    <lineage>
        <taxon>Bacteria</taxon>
        <taxon>Pseudomonadati</taxon>
        <taxon>Bacteroidota</taxon>
        <taxon>Cytophagia</taxon>
        <taxon>Cytophagales</taxon>
        <taxon>Thermoflexibacteraceae</taxon>
        <taxon>Thermoflexibacter</taxon>
    </lineage>
</organism>